<reference evidence="2" key="1">
    <citation type="journal article" date="2022" name="bioRxiv">
        <title>Sequencing and chromosome-scale assembly of the giantPleurodeles waltlgenome.</title>
        <authorList>
            <person name="Brown T."/>
            <person name="Elewa A."/>
            <person name="Iarovenko S."/>
            <person name="Subramanian E."/>
            <person name="Araus A.J."/>
            <person name="Petzold A."/>
            <person name="Susuki M."/>
            <person name="Suzuki K.-i.T."/>
            <person name="Hayashi T."/>
            <person name="Toyoda A."/>
            <person name="Oliveira C."/>
            <person name="Osipova E."/>
            <person name="Leigh N.D."/>
            <person name="Simon A."/>
            <person name="Yun M.H."/>
        </authorList>
    </citation>
    <scope>NUCLEOTIDE SEQUENCE</scope>
    <source>
        <strain evidence="2">20211129_DDA</strain>
        <tissue evidence="2">Liver</tissue>
    </source>
</reference>
<feature type="region of interest" description="Disordered" evidence="1">
    <location>
        <begin position="85"/>
        <end position="108"/>
    </location>
</feature>
<dbReference type="AlphaFoldDB" id="A0AAV7V2E3"/>
<protein>
    <submittedName>
        <fullName evidence="2">Uncharacterized protein</fullName>
    </submittedName>
</protein>
<dbReference type="Proteomes" id="UP001066276">
    <property type="component" value="Chromosome 2_2"/>
</dbReference>
<evidence type="ECO:0000313" key="3">
    <source>
        <dbReference type="Proteomes" id="UP001066276"/>
    </source>
</evidence>
<name>A0AAV7V2E3_PLEWA</name>
<dbReference type="EMBL" id="JANPWB010000004">
    <property type="protein sequence ID" value="KAJ1194922.1"/>
    <property type="molecule type" value="Genomic_DNA"/>
</dbReference>
<sequence length="163" mass="17378">MGHATSVGGPHQWNGRPALQESGSSGLKWNEGQIRPLPTAYLTDLEKEVPWERALEVPGCIAKGFPGRQKLLGAQSGLTDLDWRQSPQVRSLSGRSRGSQGSATGRRAGGGVAMVSLEGDCPDCCGLWDAWDLARDLGGLSLVWRSGDRLLPVECGALEVITQ</sequence>
<feature type="region of interest" description="Disordered" evidence="1">
    <location>
        <begin position="1"/>
        <end position="31"/>
    </location>
</feature>
<accession>A0AAV7V2E3</accession>
<feature type="compositionally biased region" description="Low complexity" evidence="1">
    <location>
        <begin position="90"/>
        <end position="106"/>
    </location>
</feature>
<gene>
    <name evidence="2" type="ORF">NDU88_004207</name>
</gene>
<comment type="caution">
    <text evidence="2">The sequence shown here is derived from an EMBL/GenBank/DDBJ whole genome shotgun (WGS) entry which is preliminary data.</text>
</comment>
<organism evidence="2 3">
    <name type="scientific">Pleurodeles waltl</name>
    <name type="common">Iberian ribbed newt</name>
    <dbReference type="NCBI Taxonomy" id="8319"/>
    <lineage>
        <taxon>Eukaryota</taxon>
        <taxon>Metazoa</taxon>
        <taxon>Chordata</taxon>
        <taxon>Craniata</taxon>
        <taxon>Vertebrata</taxon>
        <taxon>Euteleostomi</taxon>
        <taxon>Amphibia</taxon>
        <taxon>Batrachia</taxon>
        <taxon>Caudata</taxon>
        <taxon>Salamandroidea</taxon>
        <taxon>Salamandridae</taxon>
        <taxon>Pleurodelinae</taxon>
        <taxon>Pleurodeles</taxon>
    </lineage>
</organism>
<evidence type="ECO:0000256" key="1">
    <source>
        <dbReference type="SAM" id="MobiDB-lite"/>
    </source>
</evidence>
<keyword evidence="3" id="KW-1185">Reference proteome</keyword>
<proteinExistence type="predicted"/>
<evidence type="ECO:0000313" key="2">
    <source>
        <dbReference type="EMBL" id="KAJ1194922.1"/>
    </source>
</evidence>